<proteinExistence type="inferred from homology"/>
<feature type="region of interest" description="Disordered" evidence="4">
    <location>
        <begin position="43"/>
        <end position="70"/>
    </location>
</feature>
<dbReference type="Proteomes" id="UP000799118">
    <property type="component" value="Unassembled WGS sequence"/>
</dbReference>
<keyword evidence="2" id="KW-0689">Ribosomal protein</keyword>
<reference evidence="5" key="1">
    <citation type="journal article" date="2019" name="Environ. Microbiol.">
        <title>Fungal ecological strategies reflected in gene transcription - a case study of two litter decomposers.</title>
        <authorList>
            <person name="Barbi F."/>
            <person name="Kohler A."/>
            <person name="Barry K."/>
            <person name="Baskaran P."/>
            <person name="Daum C."/>
            <person name="Fauchery L."/>
            <person name="Ihrmark K."/>
            <person name="Kuo A."/>
            <person name="LaButti K."/>
            <person name="Lipzen A."/>
            <person name="Morin E."/>
            <person name="Grigoriev I.V."/>
            <person name="Henrissat B."/>
            <person name="Lindahl B."/>
            <person name="Martin F."/>
        </authorList>
    </citation>
    <scope>NUCLEOTIDE SEQUENCE</scope>
    <source>
        <strain evidence="5">JB14</strain>
    </source>
</reference>
<dbReference type="GO" id="GO:1990904">
    <property type="term" value="C:ribonucleoprotein complex"/>
    <property type="evidence" value="ECO:0007669"/>
    <property type="project" value="UniProtKB-KW"/>
</dbReference>
<dbReference type="GO" id="GO:0005840">
    <property type="term" value="C:ribosome"/>
    <property type="evidence" value="ECO:0007669"/>
    <property type="project" value="UniProtKB-KW"/>
</dbReference>
<dbReference type="AlphaFoldDB" id="A0A6A4HLQ2"/>
<evidence type="ECO:0000256" key="2">
    <source>
        <dbReference type="ARBA" id="ARBA00022980"/>
    </source>
</evidence>
<name>A0A6A4HLQ2_9AGAR</name>
<dbReference type="GO" id="GO:0003735">
    <property type="term" value="F:structural constituent of ribosome"/>
    <property type="evidence" value="ECO:0007669"/>
    <property type="project" value="InterPro"/>
</dbReference>
<comment type="similarity">
    <text evidence="1">Belongs to the universal ribosomal protein uS11 family.</text>
</comment>
<dbReference type="GO" id="GO:0006412">
    <property type="term" value="P:translation"/>
    <property type="evidence" value="ECO:0007669"/>
    <property type="project" value="InterPro"/>
</dbReference>
<evidence type="ECO:0000256" key="3">
    <source>
        <dbReference type="ARBA" id="ARBA00023274"/>
    </source>
</evidence>
<keyword evidence="3" id="KW-0687">Ribonucleoprotein</keyword>
<dbReference type="HAMAP" id="MF_01310">
    <property type="entry name" value="Ribosomal_uS11"/>
    <property type="match status" value="1"/>
</dbReference>
<dbReference type="Pfam" id="PF00411">
    <property type="entry name" value="Ribosomal_S11"/>
    <property type="match status" value="1"/>
</dbReference>
<dbReference type="InterPro" id="IPR001971">
    <property type="entry name" value="Ribosomal_uS11"/>
</dbReference>
<dbReference type="EMBL" id="ML769474">
    <property type="protein sequence ID" value="KAE9399006.1"/>
    <property type="molecule type" value="Genomic_DNA"/>
</dbReference>
<dbReference type="PANTHER" id="PTHR11759">
    <property type="entry name" value="40S RIBOSOMAL PROTEIN S14/30S RIBOSOMAL PROTEIN S11"/>
    <property type="match status" value="1"/>
</dbReference>
<sequence>MLSSIRTAAKHSSKKAFAGYASYATPNSAASALINELDDLMPDAPPSAEGGYSRTAAAPPPNTSSSETSTAFPALLSNNPYSIPLYKLHCHSTPNNTITTFTDPSGNPIAWFSGGSCGFKRGQRSTYEAGYQCAVRMFKVIENLAAKPENMVKISLCFKNFGFGREAMQKALMTSEGGNVRGLIEVVTDRTAIKIGGTRAKKARRL</sequence>
<protein>
    <submittedName>
        <fullName evidence="5">Translational machinery component</fullName>
    </submittedName>
</protein>
<accession>A0A6A4HLQ2</accession>
<organism evidence="5 6">
    <name type="scientific">Gymnopus androsaceus JB14</name>
    <dbReference type="NCBI Taxonomy" id="1447944"/>
    <lineage>
        <taxon>Eukaryota</taxon>
        <taxon>Fungi</taxon>
        <taxon>Dikarya</taxon>
        <taxon>Basidiomycota</taxon>
        <taxon>Agaricomycotina</taxon>
        <taxon>Agaricomycetes</taxon>
        <taxon>Agaricomycetidae</taxon>
        <taxon>Agaricales</taxon>
        <taxon>Marasmiineae</taxon>
        <taxon>Omphalotaceae</taxon>
        <taxon>Gymnopus</taxon>
    </lineage>
</organism>
<evidence type="ECO:0000256" key="4">
    <source>
        <dbReference type="SAM" id="MobiDB-lite"/>
    </source>
</evidence>
<dbReference type="InterPro" id="IPR036967">
    <property type="entry name" value="Ribosomal_uS11_sf"/>
</dbReference>
<dbReference type="Gene3D" id="3.30.420.80">
    <property type="entry name" value="Ribosomal protein S11"/>
    <property type="match status" value="1"/>
</dbReference>
<dbReference type="SUPFAM" id="SSF53137">
    <property type="entry name" value="Translational machinery components"/>
    <property type="match status" value="1"/>
</dbReference>
<evidence type="ECO:0000313" key="5">
    <source>
        <dbReference type="EMBL" id="KAE9399006.1"/>
    </source>
</evidence>
<keyword evidence="6" id="KW-1185">Reference proteome</keyword>
<evidence type="ECO:0000256" key="1">
    <source>
        <dbReference type="ARBA" id="ARBA00006194"/>
    </source>
</evidence>
<evidence type="ECO:0000313" key="6">
    <source>
        <dbReference type="Proteomes" id="UP000799118"/>
    </source>
</evidence>
<dbReference type="OrthoDB" id="1654884at2759"/>
<gene>
    <name evidence="5" type="ORF">BT96DRAFT_858592</name>
</gene>